<dbReference type="RefSeq" id="WP_175490166.1">
    <property type="nucleotide sequence ID" value="NZ_FNJU01000001.1"/>
</dbReference>
<dbReference type="Pfam" id="PF00672">
    <property type="entry name" value="HAMP"/>
    <property type="match status" value="1"/>
</dbReference>
<evidence type="ECO:0000313" key="11">
    <source>
        <dbReference type="EMBL" id="SDP10022.1"/>
    </source>
</evidence>
<feature type="transmembrane region" description="Helical" evidence="9">
    <location>
        <begin position="7"/>
        <end position="27"/>
    </location>
</feature>
<dbReference type="InterPro" id="IPR033479">
    <property type="entry name" value="dCache_1"/>
</dbReference>
<organism evidence="11 12">
    <name type="scientific">Litchfieldia salsa</name>
    <dbReference type="NCBI Taxonomy" id="930152"/>
    <lineage>
        <taxon>Bacteria</taxon>
        <taxon>Bacillati</taxon>
        <taxon>Bacillota</taxon>
        <taxon>Bacilli</taxon>
        <taxon>Bacillales</taxon>
        <taxon>Bacillaceae</taxon>
        <taxon>Litchfieldia</taxon>
    </lineage>
</organism>
<dbReference type="GO" id="GO:0005886">
    <property type="term" value="C:plasma membrane"/>
    <property type="evidence" value="ECO:0007669"/>
    <property type="project" value="UniProtKB-SubCell"/>
</dbReference>
<dbReference type="PANTHER" id="PTHR34220">
    <property type="entry name" value="SENSOR HISTIDINE KINASE YPDA"/>
    <property type="match status" value="1"/>
</dbReference>
<dbReference type="SMART" id="SM00304">
    <property type="entry name" value="HAMP"/>
    <property type="match status" value="1"/>
</dbReference>
<feature type="domain" description="HAMP" evidence="10">
    <location>
        <begin position="308"/>
        <end position="360"/>
    </location>
</feature>
<dbReference type="AlphaFoldDB" id="A0A1H0PY22"/>
<evidence type="ECO:0000256" key="6">
    <source>
        <dbReference type="ARBA" id="ARBA00022777"/>
    </source>
</evidence>
<dbReference type="SUPFAM" id="SSF55874">
    <property type="entry name" value="ATPase domain of HSP90 chaperone/DNA topoisomerase II/histidine kinase"/>
    <property type="match status" value="1"/>
</dbReference>
<dbReference type="STRING" id="930152.SAMN05216565_101515"/>
<dbReference type="Pfam" id="PF02518">
    <property type="entry name" value="HATPase_c"/>
    <property type="match status" value="1"/>
</dbReference>
<dbReference type="InterPro" id="IPR050640">
    <property type="entry name" value="Bact_2-comp_sensor_kinase"/>
</dbReference>
<gene>
    <name evidence="11" type="ORF">SAMN05216565_101515</name>
</gene>
<keyword evidence="8 9" id="KW-0472">Membrane</keyword>
<evidence type="ECO:0000259" key="10">
    <source>
        <dbReference type="PROSITE" id="PS50885"/>
    </source>
</evidence>
<comment type="subcellular location">
    <subcellularLocation>
        <location evidence="1">Cell membrane</location>
        <topology evidence="1">Multi-pass membrane protein</topology>
    </subcellularLocation>
</comment>
<keyword evidence="5 9" id="KW-0812">Transmembrane</keyword>
<keyword evidence="7 9" id="KW-1133">Transmembrane helix</keyword>
<dbReference type="GO" id="GO:0000155">
    <property type="term" value="F:phosphorelay sensor kinase activity"/>
    <property type="evidence" value="ECO:0007669"/>
    <property type="project" value="InterPro"/>
</dbReference>
<name>A0A1H0PY22_9BACI</name>
<evidence type="ECO:0000313" key="12">
    <source>
        <dbReference type="Proteomes" id="UP000199159"/>
    </source>
</evidence>
<feature type="transmembrane region" description="Helical" evidence="9">
    <location>
        <begin position="289"/>
        <end position="311"/>
    </location>
</feature>
<keyword evidence="3" id="KW-0597">Phosphoprotein</keyword>
<dbReference type="InterPro" id="IPR003594">
    <property type="entry name" value="HATPase_dom"/>
</dbReference>
<dbReference type="Gene3D" id="3.30.565.10">
    <property type="entry name" value="Histidine kinase-like ATPase, C-terminal domain"/>
    <property type="match status" value="1"/>
</dbReference>
<keyword evidence="6 11" id="KW-0418">Kinase</keyword>
<evidence type="ECO:0000256" key="8">
    <source>
        <dbReference type="ARBA" id="ARBA00023136"/>
    </source>
</evidence>
<dbReference type="Gene3D" id="6.10.340.10">
    <property type="match status" value="1"/>
</dbReference>
<evidence type="ECO:0000256" key="3">
    <source>
        <dbReference type="ARBA" id="ARBA00022553"/>
    </source>
</evidence>
<keyword evidence="2" id="KW-1003">Cell membrane</keyword>
<accession>A0A1H0PY22</accession>
<proteinExistence type="predicted"/>
<dbReference type="PANTHER" id="PTHR34220:SF7">
    <property type="entry name" value="SENSOR HISTIDINE KINASE YPDA"/>
    <property type="match status" value="1"/>
</dbReference>
<dbReference type="SMART" id="SM00387">
    <property type="entry name" value="HATPase_c"/>
    <property type="match status" value="1"/>
</dbReference>
<keyword evidence="4" id="KW-0808">Transferase</keyword>
<reference evidence="12" key="1">
    <citation type="submission" date="2016-10" db="EMBL/GenBank/DDBJ databases">
        <authorList>
            <person name="Varghese N."/>
            <person name="Submissions S."/>
        </authorList>
    </citation>
    <scope>NUCLEOTIDE SEQUENCE [LARGE SCALE GENOMIC DNA]</scope>
    <source>
        <strain evidence="12">IBRC-M10078</strain>
    </source>
</reference>
<dbReference type="EMBL" id="FNJU01000001">
    <property type="protein sequence ID" value="SDP10022.1"/>
    <property type="molecule type" value="Genomic_DNA"/>
</dbReference>
<evidence type="ECO:0000256" key="1">
    <source>
        <dbReference type="ARBA" id="ARBA00004651"/>
    </source>
</evidence>
<evidence type="ECO:0000256" key="4">
    <source>
        <dbReference type="ARBA" id="ARBA00022679"/>
    </source>
</evidence>
<keyword evidence="12" id="KW-1185">Reference proteome</keyword>
<dbReference type="InterPro" id="IPR003660">
    <property type="entry name" value="HAMP_dom"/>
</dbReference>
<protein>
    <submittedName>
        <fullName evidence="11">Two-component system, sensor histidine kinase YesM</fullName>
    </submittedName>
</protein>
<dbReference type="PROSITE" id="PS50885">
    <property type="entry name" value="HAMP"/>
    <property type="match status" value="1"/>
</dbReference>
<dbReference type="Pfam" id="PF02743">
    <property type="entry name" value="dCache_1"/>
    <property type="match status" value="1"/>
</dbReference>
<dbReference type="CDD" id="cd06225">
    <property type="entry name" value="HAMP"/>
    <property type="match status" value="1"/>
</dbReference>
<dbReference type="InterPro" id="IPR010559">
    <property type="entry name" value="Sig_transdc_His_kin_internal"/>
</dbReference>
<sequence length="591" mass="68239">MTKLMITYLLLTVIPISLLGYVAYWQYTESVETQVGKYIPQLLEQSNENLTNQMNKIRQLPDILYNSPHVIEVLRKDSYQSQSSLLQDEFQLNSFLSKTYINGGNADILGVFILSKNRLFRSTKSKYDGLDHQTSSFPYGQDLEILGREEVILPYQTDLTFEGNPPFILLMRQLRDYENQETLGTMLIAVELSFLEKTLKSLNQDQEVNIWITDSTGRIIYHTIPRLIGQVDIEYPSYPRINGSFRTTGNHEHQLISRNKSIGLGWSLFHSIPLENLTKESNLVRNGTIVVFIIFVLLSAIISIILAWNVSNPLKKLAKLMNQVEQGNFSVDLSIKSKDEVGMLARSFNSMIQEINQLIKQNYQIELRQKDAELYALQSQINPHFMYNTLETIGYAIEEDDKEAVVKMVTLLGRMLRYSLNNKEKLVPISHEVMHINDYLTIQKFRFEDRIDFKFHQELDGEQYFIPKFVLQPIIENAIKYGLEQQYNCRIEIYIMMKENREVYLTIRDNGPGIDEDILIKLNESLKLDPMTRRDSKFGLINVHARVAMIFGEPFGLQVKSEHNNGTEVIVRIPAMTGHDVVIENRGEASA</sequence>
<evidence type="ECO:0000256" key="5">
    <source>
        <dbReference type="ARBA" id="ARBA00022692"/>
    </source>
</evidence>
<dbReference type="Proteomes" id="UP000199159">
    <property type="component" value="Unassembled WGS sequence"/>
</dbReference>
<dbReference type="Gene3D" id="3.30.450.20">
    <property type="entry name" value="PAS domain"/>
    <property type="match status" value="2"/>
</dbReference>
<dbReference type="SUPFAM" id="SSF158472">
    <property type="entry name" value="HAMP domain-like"/>
    <property type="match status" value="1"/>
</dbReference>
<evidence type="ECO:0000256" key="7">
    <source>
        <dbReference type="ARBA" id="ARBA00022989"/>
    </source>
</evidence>
<evidence type="ECO:0000256" key="9">
    <source>
        <dbReference type="SAM" id="Phobius"/>
    </source>
</evidence>
<dbReference type="Pfam" id="PF06580">
    <property type="entry name" value="His_kinase"/>
    <property type="match status" value="1"/>
</dbReference>
<dbReference type="InterPro" id="IPR036890">
    <property type="entry name" value="HATPase_C_sf"/>
</dbReference>
<evidence type="ECO:0000256" key="2">
    <source>
        <dbReference type="ARBA" id="ARBA00022475"/>
    </source>
</evidence>